<name>A0A3B1DP43_9ZZZZ</name>
<proteinExistence type="inferred from homology"/>
<evidence type="ECO:0008006" key="3">
    <source>
        <dbReference type="Google" id="ProtNLM"/>
    </source>
</evidence>
<dbReference type="InterPro" id="IPR036165">
    <property type="entry name" value="YefM-like_sf"/>
</dbReference>
<dbReference type="Gene3D" id="3.40.1620.10">
    <property type="entry name" value="YefM-like domain"/>
    <property type="match status" value="1"/>
</dbReference>
<dbReference type="SUPFAM" id="SSF143120">
    <property type="entry name" value="YefM-like"/>
    <property type="match status" value="1"/>
</dbReference>
<sequence length="85" mass="9404">MGIGIADLRSQLADVLNRVAYSGERITLERHGKEVVAIVSMEDLALLEAIEDKEDAKAARRAIAEMKRKGEKTIPLSKVKERLGM</sequence>
<dbReference type="Pfam" id="PF02604">
    <property type="entry name" value="PhdYeFM_antitox"/>
    <property type="match status" value="1"/>
</dbReference>
<gene>
    <name evidence="2" type="ORF">MNBD_PLANCTO02-3190</name>
</gene>
<dbReference type="EMBL" id="UOGL01000147">
    <property type="protein sequence ID" value="VAX37884.1"/>
    <property type="molecule type" value="Genomic_DNA"/>
</dbReference>
<protein>
    <recommendedName>
        <fullName evidence="3">Antitoxin</fullName>
    </recommendedName>
</protein>
<reference evidence="2" key="1">
    <citation type="submission" date="2018-06" db="EMBL/GenBank/DDBJ databases">
        <authorList>
            <person name="Zhirakovskaya E."/>
        </authorList>
    </citation>
    <scope>NUCLEOTIDE SEQUENCE</scope>
</reference>
<evidence type="ECO:0000313" key="2">
    <source>
        <dbReference type="EMBL" id="VAX37884.1"/>
    </source>
</evidence>
<comment type="similarity">
    <text evidence="1">Belongs to the phD/YefM antitoxin family.</text>
</comment>
<dbReference type="InterPro" id="IPR006442">
    <property type="entry name" value="Antitoxin_Phd/YefM"/>
</dbReference>
<dbReference type="NCBIfam" id="TIGR01552">
    <property type="entry name" value="phd_fam"/>
    <property type="match status" value="1"/>
</dbReference>
<evidence type="ECO:0000256" key="1">
    <source>
        <dbReference type="ARBA" id="ARBA00009981"/>
    </source>
</evidence>
<organism evidence="2">
    <name type="scientific">hydrothermal vent metagenome</name>
    <dbReference type="NCBI Taxonomy" id="652676"/>
    <lineage>
        <taxon>unclassified sequences</taxon>
        <taxon>metagenomes</taxon>
        <taxon>ecological metagenomes</taxon>
    </lineage>
</organism>
<accession>A0A3B1DP43</accession>
<dbReference type="AlphaFoldDB" id="A0A3B1DP43"/>